<keyword evidence="1" id="KW-1133">Transmembrane helix</keyword>
<evidence type="ECO:0008006" key="4">
    <source>
        <dbReference type="Google" id="ProtNLM"/>
    </source>
</evidence>
<dbReference type="RefSeq" id="WP_078787692.1">
    <property type="nucleotide sequence ID" value="NZ_FMTO01000010.1"/>
</dbReference>
<keyword evidence="1" id="KW-0472">Membrane</keyword>
<evidence type="ECO:0000313" key="2">
    <source>
        <dbReference type="EMBL" id="SJZ87909.1"/>
    </source>
</evidence>
<dbReference type="AlphaFoldDB" id="A0A1T4P8X8"/>
<reference evidence="2 3" key="1">
    <citation type="submission" date="2017-02" db="EMBL/GenBank/DDBJ databases">
        <authorList>
            <person name="Peterson S.W."/>
        </authorList>
    </citation>
    <scope>NUCLEOTIDE SEQUENCE [LARGE SCALE GENOMIC DNA]</scope>
    <source>
        <strain evidence="2 3">ATCC 17233</strain>
    </source>
</reference>
<protein>
    <recommendedName>
        <fullName evidence="4">DUF3592 domain-containing protein</fullName>
    </recommendedName>
</protein>
<feature type="transmembrane region" description="Helical" evidence="1">
    <location>
        <begin position="145"/>
        <end position="162"/>
    </location>
</feature>
<organism evidence="2 3">
    <name type="scientific">Eubacterium ruminantium</name>
    <dbReference type="NCBI Taxonomy" id="42322"/>
    <lineage>
        <taxon>Bacteria</taxon>
        <taxon>Bacillati</taxon>
        <taxon>Bacillota</taxon>
        <taxon>Clostridia</taxon>
        <taxon>Eubacteriales</taxon>
        <taxon>Eubacteriaceae</taxon>
        <taxon>Eubacterium</taxon>
    </lineage>
</organism>
<name>A0A1T4P8X8_9FIRM</name>
<keyword evidence="3" id="KW-1185">Reference proteome</keyword>
<evidence type="ECO:0000313" key="3">
    <source>
        <dbReference type="Proteomes" id="UP000189857"/>
    </source>
</evidence>
<evidence type="ECO:0000256" key="1">
    <source>
        <dbReference type="SAM" id="Phobius"/>
    </source>
</evidence>
<accession>A0A1T4P8X8</accession>
<dbReference type="Proteomes" id="UP000189857">
    <property type="component" value="Unassembled WGS sequence"/>
</dbReference>
<dbReference type="OrthoDB" id="2086952at2"/>
<dbReference type="EMBL" id="FUXA01000011">
    <property type="protein sequence ID" value="SJZ87909.1"/>
    <property type="molecule type" value="Genomic_DNA"/>
</dbReference>
<sequence length="168" mass="18998">MGDHIFAYLMVVIVGLAGLYVLTYGIIGFLLYHEKVQAKANNKGKYIQRDADDISEKVRDGGAHPGKPYGSVHYEDSVFTYEKNGKAVMATAVNIKESDNQFINDKEIYTIKVSPFNPHKCYVPELQLYHGCSIPARIFIFVMRLLPRAGGLMLLGIAWFIYNTFINR</sequence>
<proteinExistence type="predicted"/>
<gene>
    <name evidence="2" type="ORF">SAMN02745110_01869</name>
</gene>
<keyword evidence="1" id="KW-0812">Transmembrane</keyword>
<feature type="transmembrane region" description="Helical" evidence="1">
    <location>
        <begin position="6"/>
        <end position="32"/>
    </location>
</feature>